<dbReference type="GO" id="GO:0005509">
    <property type="term" value="F:calcium ion binding"/>
    <property type="evidence" value="ECO:0007669"/>
    <property type="project" value="InterPro"/>
</dbReference>
<dbReference type="Proteomes" id="UP000230750">
    <property type="component" value="Unassembled WGS sequence"/>
</dbReference>
<keyword evidence="3" id="KW-0106">Calcium</keyword>
<dbReference type="Gene3D" id="1.10.238.10">
    <property type="entry name" value="EF-hand"/>
    <property type="match status" value="1"/>
</dbReference>
<evidence type="ECO:0000259" key="5">
    <source>
        <dbReference type="PROSITE" id="PS50222"/>
    </source>
</evidence>
<proteinExistence type="predicted"/>
<sequence>MDHGRATSSASMRPDGVPSLNLGVLADRDNKLKNPLQDYQPKLSPPDTASTVSWGYHDHSPLTSNRETKRPPFALHHAPEATAFASGRSQRPASVPRLNLHDEPGTPKFQTPHWWSRARSPSEVDLERKAEALKLAESRKRDHIMQAVLTDQLSRAAISDPEQNHQDMPSSNRLHFGQEPKPKIRNLHYTKVRSTTSGTEQLLSNCINFTARILTRDGQFALRLLYGFYFSIDNSITVYEYRQFRQTISALPFVNRGSYSHAAGRRKGRKFTVQDISVGSDLSFETSRQGSLPAALSKEAILKLRIVEVDRAAKEKLVFQGRVPYDPKAYHSSIQQQIKKRASKTLTGLALHFQKLDRNNRGGKFTQDEIQQALTSFHISVDAKLFSSVWLVLDQQSEDMLTYSDFRRSFFGEMNEFRNSLVRKAFQKVDANKSGTISLNETRKFFCPHSHPLVMSGKFSEDEVKEDFYDLFNNRNREVSYGVFEDYHEGVSLNAKTDDEFAEIMKACWNL</sequence>
<dbReference type="PANTHER" id="PTHR34524:SF15">
    <property type="entry name" value="EF-HAND DOMAIN-CONTAINING PROTEIN"/>
    <property type="match status" value="1"/>
</dbReference>
<protein>
    <submittedName>
        <fullName evidence="6">Putative calcyphosin-2</fullName>
    </submittedName>
</protein>
<dbReference type="Pfam" id="PF25348">
    <property type="entry name" value="PH_CAYP2"/>
    <property type="match status" value="1"/>
</dbReference>
<feature type="compositionally biased region" description="Polar residues" evidence="4">
    <location>
        <begin position="1"/>
        <end position="11"/>
    </location>
</feature>
<evidence type="ECO:0000256" key="1">
    <source>
        <dbReference type="ARBA" id="ARBA00022723"/>
    </source>
</evidence>
<dbReference type="PROSITE" id="PS50222">
    <property type="entry name" value="EF_HAND_2"/>
    <property type="match status" value="1"/>
</dbReference>
<dbReference type="SUPFAM" id="SSF47473">
    <property type="entry name" value="EF-hand"/>
    <property type="match status" value="1"/>
</dbReference>
<evidence type="ECO:0000313" key="6">
    <source>
        <dbReference type="EMBL" id="PIK58463.1"/>
    </source>
</evidence>
<keyword evidence="2" id="KW-0677">Repeat</keyword>
<feature type="region of interest" description="Disordered" evidence="4">
    <location>
        <begin position="1"/>
        <end position="122"/>
    </location>
</feature>
<dbReference type="InterPro" id="IPR057461">
    <property type="entry name" value="CAYP2_PH"/>
</dbReference>
<comment type="caution">
    <text evidence="6">The sequence shown here is derived from an EMBL/GenBank/DDBJ whole genome shotgun (WGS) entry which is preliminary data.</text>
</comment>
<dbReference type="Pfam" id="PF13202">
    <property type="entry name" value="EF-hand_5"/>
    <property type="match status" value="1"/>
</dbReference>
<dbReference type="InterPro" id="IPR051581">
    <property type="entry name" value="Ca-bind"/>
</dbReference>
<dbReference type="OrthoDB" id="6280085at2759"/>
<dbReference type="EMBL" id="MRZV01000112">
    <property type="protein sequence ID" value="PIK58463.1"/>
    <property type="molecule type" value="Genomic_DNA"/>
</dbReference>
<gene>
    <name evidence="6" type="ORF">BSL78_04596</name>
</gene>
<feature type="compositionally biased region" description="Basic and acidic residues" evidence="4">
    <location>
        <begin position="56"/>
        <end position="70"/>
    </location>
</feature>
<dbReference type="InterPro" id="IPR011992">
    <property type="entry name" value="EF-hand-dom_pair"/>
</dbReference>
<dbReference type="InterPro" id="IPR002048">
    <property type="entry name" value="EF_hand_dom"/>
</dbReference>
<dbReference type="STRING" id="307972.A0A2G8LDZ9"/>
<evidence type="ECO:0000256" key="4">
    <source>
        <dbReference type="SAM" id="MobiDB-lite"/>
    </source>
</evidence>
<organism evidence="6 7">
    <name type="scientific">Stichopus japonicus</name>
    <name type="common">Sea cucumber</name>
    <dbReference type="NCBI Taxonomy" id="307972"/>
    <lineage>
        <taxon>Eukaryota</taxon>
        <taxon>Metazoa</taxon>
        <taxon>Echinodermata</taxon>
        <taxon>Eleutherozoa</taxon>
        <taxon>Echinozoa</taxon>
        <taxon>Holothuroidea</taxon>
        <taxon>Aspidochirotacea</taxon>
        <taxon>Aspidochirotida</taxon>
        <taxon>Stichopodidae</taxon>
        <taxon>Apostichopus</taxon>
    </lineage>
</organism>
<feature type="domain" description="EF-hand" evidence="5">
    <location>
        <begin position="417"/>
        <end position="452"/>
    </location>
</feature>
<evidence type="ECO:0000256" key="3">
    <source>
        <dbReference type="ARBA" id="ARBA00022837"/>
    </source>
</evidence>
<accession>A0A2G8LDZ9</accession>
<dbReference type="PANTHER" id="PTHR34524">
    <property type="entry name" value="CALCYPHOSIN"/>
    <property type="match status" value="1"/>
</dbReference>
<dbReference type="AlphaFoldDB" id="A0A2G8LDZ9"/>
<reference evidence="6 7" key="1">
    <citation type="journal article" date="2017" name="PLoS Biol.">
        <title>The sea cucumber genome provides insights into morphological evolution and visceral regeneration.</title>
        <authorList>
            <person name="Zhang X."/>
            <person name="Sun L."/>
            <person name="Yuan J."/>
            <person name="Sun Y."/>
            <person name="Gao Y."/>
            <person name="Zhang L."/>
            <person name="Li S."/>
            <person name="Dai H."/>
            <person name="Hamel J.F."/>
            <person name="Liu C."/>
            <person name="Yu Y."/>
            <person name="Liu S."/>
            <person name="Lin W."/>
            <person name="Guo K."/>
            <person name="Jin S."/>
            <person name="Xu P."/>
            <person name="Storey K.B."/>
            <person name="Huan P."/>
            <person name="Zhang T."/>
            <person name="Zhou Y."/>
            <person name="Zhang J."/>
            <person name="Lin C."/>
            <person name="Li X."/>
            <person name="Xing L."/>
            <person name="Huo D."/>
            <person name="Sun M."/>
            <person name="Wang L."/>
            <person name="Mercier A."/>
            <person name="Li F."/>
            <person name="Yang H."/>
            <person name="Xiang J."/>
        </authorList>
    </citation>
    <scope>NUCLEOTIDE SEQUENCE [LARGE SCALE GENOMIC DNA]</scope>
    <source>
        <strain evidence="6">Shaxun</strain>
        <tissue evidence="6">Muscle</tissue>
    </source>
</reference>
<evidence type="ECO:0000256" key="2">
    <source>
        <dbReference type="ARBA" id="ARBA00022737"/>
    </source>
</evidence>
<name>A0A2G8LDZ9_STIJA</name>
<keyword evidence="7" id="KW-1185">Reference proteome</keyword>
<evidence type="ECO:0000313" key="7">
    <source>
        <dbReference type="Proteomes" id="UP000230750"/>
    </source>
</evidence>
<keyword evidence="1" id="KW-0479">Metal-binding</keyword>